<dbReference type="PROSITE" id="PS51007">
    <property type="entry name" value="CYTC"/>
    <property type="match status" value="1"/>
</dbReference>
<evidence type="ECO:0000313" key="13">
    <source>
        <dbReference type="Proteomes" id="UP000702425"/>
    </source>
</evidence>
<evidence type="ECO:0000256" key="3">
    <source>
        <dbReference type="ARBA" id="ARBA00022448"/>
    </source>
</evidence>
<feature type="binding site" description="covalent" evidence="10">
    <location>
        <position position="39"/>
    </location>
    <ligand>
        <name>heme c</name>
        <dbReference type="ChEBI" id="CHEBI:61717"/>
    </ligand>
</feature>
<dbReference type="InterPro" id="IPR036909">
    <property type="entry name" value="Cyt_c-like_dom_sf"/>
</dbReference>
<dbReference type="InterPro" id="IPR008168">
    <property type="entry name" value="Cyt_C_IC"/>
</dbReference>
<feature type="chain" id="PRO_5044915985" description="Cytochrome c6" evidence="10">
    <location>
        <begin position="26"/>
        <end position="112"/>
    </location>
</feature>
<dbReference type="SUPFAM" id="SSF46626">
    <property type="entry name" value="Cytochrome c"/>
    <property type="match status" value="1"/>
</dbReference>
<dbReference type="RefSeq" id="WP_172185112.1">
    <property type="nucleotide sequence ID" value="NZ_CAWPPK010000263.1"/>
</dbReference>
<protein>
    <recommendedName>
        <fullName evidence="10">Cytochrome c6</fullName>
    </recommendedName>
    <alternativeName>
        <fullName evidence="10">Cytochrome c-553</fullName>
    </alternativeName>
    <alternativeName>
        <fullName evidence="10">Cytochrome c553</fullName>
    </alternativeName>
    <alternativeName>
        <fullName evidence="10">Soluble cytochrome f</fullName>
    </alternativeName>
</protein>
<comment type="subcellular location">
    <subcellularLocation>
        <location evidence="1 10">Cellular thylakoid lumen</location>
    </subcellularLocation>
</comment>
<evidence type="ECO:0000256" key="9">
    <source>
        <dbReference type="ARBA" id="ARBA00023078"/>
    </source>
</evidence>
<organism evidence="12 13">
    <name type="scientific">Microcoleus asticus IPMA8</name>
    <dbReference type="NCBI Taxonomy" id="2563858"/>
    <lineage>
        <taxon>Bacteria</taxon>
        <taxon>Bacillati</taxon>
        <taxon>Cyanobacteriota</taxon>
        <taxon>Cyanophyceae</taxon>
        <taxon>Oscillatoriophycideae</taxon>
        <taxon>Oscillatoriales</taxon>
        <taxon>Microcoleaceae</taxon>
        <taxon>Microcoleus</taxon>
        <taxon>Microcoleus asticus</taxon>
    </lineage>
</organism>
<keyword evidence="7 10" id="KW-0249">Electron transport</keyword>
<keyword evidence="9 10" id="KW-0793">Thylakoid</keyword>
<gene>
    <name evidence="12" type="primary">petJ_1</name>
    <name evidence="10" type="synonym">petJ</name>
    <name evidence="12" type="ORF">E5S67_00469</name>
</gene>
<keyword evidence="4 10" id="KW-0602">Photosynthesis</keyword>
<dbReference type="InterPro" id="IPR023655">
    <property type="entry name" value="Cyt_C6"/>
</dbReference>
<evidence type="ECO:0000256" key="7">
    <source>
        <dbReference type="ARBA" id="ARBA00022982"/>
    </source>
</evidence>
<evidence type="ECO:0000256" key="5">
    <source>
        <dbReference type="ARBA" id="ARBA00022617"/>
    </source>
</evidence>
<sequence precursor="true">MKRLLSIALLAFAIFTVGFGRPALAGDAAKGAKIFSSNCSACHIGGGNVVMAMKTLKSAALEKYGMNSIEAITTQVTKGKNAMPAFGAKLKPEQIEDVATYVLEQSQKDWKG</sequence>
<keyword evidence="3 10" id="KW-0813">Transport</keyword>
<comment type="function">
    <text evidence="10">Functions as an electron carrier between membrane-bound cytochrome b6-f and photosystem I in oxygenic photosynthesis.</text>
</comment>
<feature type="binding site" description="covalent" evidence="10">
    <location>
        <position position="42"/>
    </location>
    <ligand>
        <name>heme c</name>
        <dbReference type="ChEBI" id="CHEBI:61717"/>
    </ligand>
</feature>
<feature type="domain" description="Cytochrome c" evidence="11">
    <location>
        <begin position="26"/>
        <end position="106"/>
    </location>
</feature>
<dbReference type="Pfam" id="PF13442">
    <property type="entry name" value="Cytochrome_CBB3"/>
    <property type="match status" value="1"/>
</dbReference>
<dbReference type="PANTHER" id="PTHR34688:SF2">
    <property type="entry name" value="CYTOCHROME C6, CHLOROPLASTIC"/>
    <property type="match status" value="1"/>
</dbReference>
<keyword evidence="8 10" id="KW-0408">Iron</keyword>
<dbReference type="HAMAP" id="MF_00594">
    <property type="entry name" value="Cytc_PetJ"/>
    <property type="match status" value="1"/>
</dbReference>
<dbReference type="NCBIfam" id="NF045930">
    <property type="entry name" value="Cytc6PetJCyano"/>
    <property type="match status" value="1"/>
</dbReference>
<comment type="similarity">
    <text evidence="2 10">Belongs to the cytochrome c family. PetJ subfamily.</text>
</comment>
<evidence type="ECO:0000313" key="12">
    <source>
        <dbReference type="EMBL" id="NQE32753.1"/>
    </source>
</evidence>
<keyword evidence="6 10" id="KW-0479">Metal-binding</keyword>
<comment type="PTM">
    <text evidence="10">Binds 1 heme c group per subunit.</text>
</comment>
<name>A0ABX2CRM2_9CYAN</name>
<evidence type="ECO:0000256" key="2">
    <source>
        <dbReference type="ARBA" id="ARBA00009650"/>
    </source>
</evidence>
<keyword evidence="5 10" id="KW-0349">Heme</keyword>
<accession>A0ABX2CRM2</accession>
<evidence type="ECO:0000256" key="6">
    <source>
        <dbReference type="ARBA" id="ARBA00022723"/>
    </source>
</evidence>
<dbReference type="InterPro" id="IPR009056">
    <property type="entry name" value="Cyt_c-like_dom"/>
</dbReference>
<dbReference type="EMBL" id="SRRZ01000005">
    <property type="protein sequence ID" value="NQE32753.1"/>
    <property type="molecule type" value="Genomic_DNA"/>
</dbReference>
<evidence type="ECO:0000256" key="1">
    <source>
        <dbReference type="ARBA" id="ARBA00004518"/>
    </source>
</evidence>
<evidence type="ECO:0000256" key="4">
    <source>
        <dbReference type="ARBA" id="ARBA00022531"/>
    </source>
</evidence>
<feature type="binding site" description="axial binding residue" evidence="10">
    <location>
        <position position="43"/>
    </location>
    <ligand>
        <name>heme c</name>
        <dbReference type="ChEBI" id="CHEBI:61717"/>
    </ligand>
    <ligandPart>
        <name>Fe</name>
        <dbReference type="ChEBI" id="CHEBI:18248"/>
    </ligandPart>
</feature>
<keyword evidence="10" id="KW-0732">Signal</keyword>
<dbReference type="Gene3D" id="1.10.760.10">
    <property type="entry name" value="Cytochrome c-like domain"/>
    <property type="match status" value="1"/>
</dbReference>
<reference evidence="12 13" key="1">
    <citation type="journal article" date="2020" name="Sci. Rep.">
        <title>A novel cyanobacterial geosmin producer, revising GeoA distribution and dispersion patterns in Bacteria.</title>
        <authorList>
            <person name="Churro C."/>
            <person name="Semedo-Aguiar A.P."/>
            <person name="Silva A.D."/>
            <person name="Pereira-Leal J.B."/>
            <person name="Leite R.B."/>
        </authorList>
    </citation>
    <scope>NUCLEOTIDE SEQUENCE [LARGE SCALE GENOMIC DNA]</scope>
    <source>
        <strain evidence="12 13">IPMA8</strain>
    </source>
</reference>
<feature type="signal peptide" evidence="10">
    <location>
        <begin position="1"/>
        <end position="25"/>
    </location>
</feature>
<proteinExistence type="inferred from homology"/>
<dbReference type="PANTHER" id="PTHR34688">
    <property type="entry name" value="CYTOCHROME C6, CHLOROPLASTIC"/>
    <property type="match status" value="1"/>
</dbReference>
<dbReference type="PRINTS" id="PR00605">
    <property type="entry name" value="CYTCHROMECIC"/>
</dbReference>
<evidence type="ECO:0000259" key="11">
    <source>
        <dbReference type="PROSITE" id="PS51007"/>
    </source>
</evidence>
<feature type="binding site" description="axial binding residue" evidence="10">
    <location>
        <position position="83"/>
    </location>
    <ligand>
        <name>heme c</name>
        <dbReference type="ChEBI" id="CHEBI:61717"/>
    </ligand>
    <ligandPart>
        <name>Fe</name>
        <dbReference type="ChEBI" id="CHEBI:18248"/>
    </ligandPart>
</feature>
<comment type="subunit">
    <text evidence="10">Monomer.</text>
</comment>
<evidence type="ECO:0000256" key="10">
    <source>
        <dbReference type="HAMAP-Rule" id="MF_00594"/>
    </source>
</evidence>
<dbReference type="Proteomes" id="UP000702425">
    <property type="component" value="Unassembled WGS sequence"/>
</dbReference>
<comment type="caution">
    <text evidence="12">The sequence shown here is derived from an EMBL/GenBank/DDBJ whole genome shotgun (WGS) entry which is preliminary data.</text>
</comment>
<evidence type="ECO:0000256" key="8">
    <source>
        <dbReference type="ARBA" id="ARBA00023004"/>
    </source>
</evidence>
<keyword evidence="13" id="KW-1185">Reference proteome</keyword>